<keyword evidence="3" id="KW-1185">Reference proteome</keyword>
<reference evidence="2" key="1">
    <citation type="journal article" date="2023" name="Science">
        <title>Genome structures resolve the early diversification of teleost fishes.</title>
        <authorList>
            <person name="Parey E."/>
            <person name="Louis A."/>
            <person name="Montfort J."/>
            <person name="Bouchez O."/>
            <person name="Roques C."/>
            <person name="Iampietro C."/>
            <person name="Lluch J."/>
            <person name="Castinel A."/>
            <person name="Donnadieu C."/>
            <person name="Desvignes T."/>
            <person name="Floi Bucao C."/>
            <person name="Jouanno E."/>
            <person name="Wen M."/>
            <person name="Mejri S."/>
            <person name="Dirks R."/>
            <person name="Jansen H."/>
            <person name="Henkel C."/>
            <person name="Chen W.J."/>
            <person name="Zahm M."/>
            <person name="Cabau C."/>
            <person name="Klopp C."/>
            <person name="Thompson A.W."/>
            <person name="Robinson-Rechavi M."/>
            <person name="Braasch I."/>
            <person name="Lecointre G."/>
            <person name="Bobe J."/>
            <person name="Postlethwait J.H."/>
            <person name="Berthelot C."/>
            <person name="Roest Crollius H."/>
            <person name="Guiguen Y."/>
        </authorList>
    </citation>
    <scope>NUCLEOTIDE SEQUENCE</scope>
    <source>
        <strain evidence="2">WJC10195</strain>
    </source>
</reference>
<evidence type="ECO:0000313" key="3">
    <source>
        <dbReference type="Proteomes" id="UP001152622"/>
    </source>
</evidence>
<evidence type="ECO:0000256" key="1">
    <source>
        <dbReference type="SAM" id="MobiDB-lite"/>
    </source>
</evidence>
<sequence length="152" mass="16233">MEKAALHLAPMHADTVFPGPVVFWARLLCATQRAGSGIRGRCAFCPRAVPYRAALPGGSSVAVPLPSPIRRPRTGPEYKSGWPGPLYLNADNTALSCWSSGESSLAACCSRRLDELAQQGRASPVWAKPPSACQRRRANRVRIGPGNPGDVE</sequence>
<comment type="caution">
    <text evidence="2">The sequence shown here is derived from an EMBL/GenBank/DDBJ whole genome shotgun (WGS) entry which is preliminary data.</text>
</comment>
<protein>
    <submittedName>
        <fullName evidence="2">Uncharacterized protein</fullName>
    </submittedName>
</protein>
<name>A0A9Q1F3Q3_SYNKA</name>
<dbReference type="Proteomes" id="UP001152622">
    <property type="component" value="Chromosome 9"/>
</dbReference>
<evidence type="ECO:0000313" key="2">
    <source>
        <dbReference type="EMBL" id="KAJ8350457.1"/>
    </source>
</evidence>
<gene>
    <name evidence="2" type="ORF">SKAU_G00255870</name>
</gene>
<proteinExistence type="predicted"/>
<dbReference type="EMBL" id="JAINUF010000009">
    <property type="protein sequence ID" value="KAJ8350457.1"/>
    <property type="molecule type" value="Genomic_DNA"/>
</dbReference>
<organism evidence="2 3">
    <name type="scientific">Synaphobranchus kaupii</name>
    <name type="common">Kaup's arrowtooth eel</name>
    <dbReference type="NCBI Taxonomy" id="118154"/>
    <lineage>
        <taxon>Eukaryota</taxon>
        <taxon>Metazoa</taxon>
        <taxon>Chordata</taxon>
        <taxon>Craniata</taxon>
        <taxon>Vertebrata</taxon>
        <taxon>Euteleostomi</taxon>
        <taxon>Actinopterygii</taxon>
        <taxon>Neopterygii</taxon>
        <taxon>Teleostei</taxon>
        <taxon>Anguilliformes</taxon>
        <taxon>Synaphobranchidae</taxon>
        <taxon>Synaphobranchus</taxon>
    </lineage>
</organism>
<feature type="region of interest" description="Disordered" evidence="1">
    <location>
        <begin position="120"/>
        <end position="152"/>
    </location>
</feature>
<accession>A0A9Q1F3Q3</accession>
<dbReference type="AlphaFoldDB" id="A0A9Q1F3Q3"/>